<dbReference type="EMBL" id="JAUKTV010000003">
    <property type="protein sequence ID" value="KAK0741664.1"/>
    <property type="molecule type" value="Genomic_DNA"/>
</dbReference>
<comment type="caution">
    <text evidence="2">The sequence shown here is derived from an EMBL/GenBank/DDBJ whole genome shotgun (WGS) entry which is preliminary data.</text>
</comment>
<name>A0AA40ELV7_9PEZI</name>
<proteinExistence type="predicted"/>
<feature type="compositionally biased region" description="Basic and acidic residues" evidence="1">
    <location>
        <begin position="606"/>
        <end position="619"/>
    </location>
</feature>
<sequence>MAPRTFKLKTWWRCRKCRQEIPGIKKGREDKAMRRSQKAHESQCHWQCEWCREIFKGVKQARGFDVEFKTTHKRTACYKRAKQRCHTCLVLITARGSEGDRNGRKALVAALKAHDETCPGRGQLPNEAQPTLPTAATDAEPPLPQPPSEDPTKVPVTRKSRGVYHCTRCQKDIPDITMYGQGDDNATRKAIRAHQRQCHWKCNRCDQIIYGVQQRLRHDDPKKLKHLSENCYRLIKEKCDACQHVVIAYESDSDRHGEEALQLAWEEHQKKCPKKEVHAGGCGGEPADRKHPPWRSDLPSKVLNAATRFPTAPGLLPGLIHSLTAPKQVLLVDFEWLHIGSPAPFYPVGVAENRMTPLPIQIAVASATGEWIVPPTVINYGVTVGDLYQHCVNSVAENPRKIKGAHKTISRIYHTADATWTLQSKTHGMCWKEYGDRIEAYADKHGVPVAFYSWGTTNTDLVMLKNGLSTVGKDHLIPHTPIRKQPLWWWRELRDHLGIETAGMDLSQSYVYRSLYWDNKTLWANAHDAGADVNMMMRLMFVYFCQYLGIPIPGKTRYDSSGFETAKWPLNKDTGLPRLDQLDVDSLVFSANDQRRVFTEMLEKARKGHHVVEEDHGALDDDELEPEFESDEGSEDEGSEDEGSEDEGSEDEGSEDEGSEDEGSEDEGSEDEGSEDEGSEDEGSEGEGSEDEGSEDEGSEGEGSEDEGSEGEGSEDEGSEDEGSEGEGSEDEGGEDEGSEDDE</sequence>
<feature type="region of interest" description="Disordered" evidence="1">
    <location>
        <begin position="118"/>
        <end position="157"/>
    </location>
</feature>
<keyword evidence="3" id="KW-1185">Reference proteome</keyword>
<dbReference type="Proteomes" id="UP001172159">
    <property type="component" value="Unassembled WGS sequence"/>
</dbReference>
<protein>
    <submittedName>
        <fullName evidence="2">Uncharacterized protein</fullName>
    </submittedName>
</protein>
<accession>A0AA40ELV7</accession>
<evidence type="ECO:0000256" key="1">
    <source>
        <dbReference type="SAM" id="MobiDB-lite"/>
    </source>
</evidence>
<dbReference type="PANTHER" id="PTHR35001">
    <property type="entry name" value="COLLAGEN IV NC1 DOMAIN-CONTAINING PROTEIN"/>
    <property type="match status" value="1"/>
</dbReference>
<evidence type="ECO:0000313" key="2">
    <source>
        <dbReference type="EMBL" id="KAK0741664.1"/>
    </source>
</evidence>
<reference evidence="2" key="1">
    <citation type="submission" date="2023-06" db="EMBL/GenBank/DDBJ databases">
        <title>Genome-scale phylogeny and comparative genomics of the fungal order Sordariales.</title>
        <authorList>
            <consortium name="Lawrence Berkeley National Laboratory"/>
            <person name="Hensen N."/>
            <person name="Bonometti L."/>
            <person name="Westerberg I."/>
            <person name="Brannstrom I.O."/>
            <person name="Guillou S."/>
            <person name="Cros-Aarteil S."/>
            <person name="Calhoun S."/>
            <person name="Haridas S."/>
            <person name="Kuo A."/>
            <person name="Mondo S."/>
            <person name="Pangilinan J."/>
            <person name="Riley R."/>
            <person name="Labutti K."/>
            <person name="Andreopoulos B."/>
            <person name="Lipzen A."/>
            <person name="Chen C."/>
            <person name="Yanf M."/>
            <person name="Daum C."/>
            <person name="Ng V."/>
            <person name="Clum A."/>
            <person name="Steindorff A."/>
            <person name="Ohm R."/>
            <person name="Martin F."/>
            <person name="Silar P."/>
            <person name="Natvig D."/>
            <person name="Lalanne C."/>
            <person name="Gautier V."/>
            <person name="Ament-Velasquez S.L."/>
            <person name="Kruys A."/>
            <person name="Hutchinson M.I."/>
            <person name="Powell A.J."/>
            <person name="Barry K."/>
            <person name="Miller A.N."/>
            <person name="Grigoriev I.V."/>
            <person name="Debuchy R."/>
            <person name="Gladieux P."/>
            <person name="Thoren M.H."/>
            <person name="Johannesson H."/>
        </authorList>
    </citation>
    <scope>NUCLEOTIDE SEQUENCE</scope>
    <source>
        <strain evidence="2">CBS 540.89</strain>
    </source>
</reference>
<evidence type="ECO:0000313" key="3">
    <source>
        <dbReference type="Proteomes" id="UP001172159"/>
    </source>
</evidence>
<dbReference type="AlphaFoldDB" id="A0AA40ELV7"/>
<dbReference type="PANTHER" id="PTHR35001:SF3">
    <property type="entry name" value="RIBOSOME-BINDING PROTEIN 1"/>
    <property type="match status" value="1"/>
</dbReference>
<feature type="region of interest" description="Disordered" evidence="1">
    <location>
        <begin position="275"/>
        <end position="295"/>
    </location>
</feature>
<gene>
    <name evidence="2" type="ORF">B0T21DRAFT_408523</name>
</gene>
<feature type="region of interest" description="Disordered" evidence="1">
    <location>
        <begin position="606"/>
        <end position="743"/>
    </location>
</feature>
<organism evidence="2 3">
    <name type="scientific">Apiosordaria backusii</name>
    <dbReference type="NCBI Taxonomy" id="314023"/>
    <lineage>
        <taxon>Eukaryota</taxon>
        <taxon>Fungi</taxon>
        <taxon>Dikarya</taxon>
        <taxon>Ascomycota</taxon>
        <taxon>Pezizomycotina</taxon>
        <taxon>Sordariomycetes</taxon>
        <taxon>Sordariomycetidae</taxon>
        <taxon>Sordariales</taxon>
        <taxon>Lasiosphaeriaceae</taxon>
        <taxon>Apiosordaria</taxon>
    </lineage>
</organism>
<feature type="compositionally biased region" description="Acidic residues" evidence="1">
    <location>
        <begin position="620"/>
        <end position="743"/>
    </location>
</feature>